<dbReference type="Pfam" id="PF04828">
    <property type="entry name" value="GFA"/>
    <property type="match status" value="1"/>
</dbReference>
<name>A0ABV6AE57_9HYPH</name>
<organism evidence="6 7">
    <name type="scientific">Rhizobium puerariae</name>
    <dbReference type="NCBI Taxonomy" id="1585791"/>
    <lineage>
        <taxon>Bacteria</taxon>
        <taxon>Pseudomonadati</taxon>
        <taxon>Pseudomonadota</taxon>
        <taxon>Alphaproteobacteria</taxon>
        <taxon>Hyphomicrobiales</taxon>
        <taxon>Rhizobiaceae</taxon>
        <taxon>Rhizobium/Agrobacterium group</taxon>
        <taxon>Rhizobium</taxon>
    </lineage>
</organism>
<evidence type="ECO:0000256" key="4">
    <source>
        <dbReference type="ARBA" id="ARBA00023239"/>
    </source>
</evidence>
<gene>
    <name evidence="6" type="ORF">ACFFP0_03935</name>
</gene>
<evidence type="ECO:0000313" key="6">
    <source>
        <dbReference type="EMBL" id="MFB9947983.1"/>
    </source>
</evidence>
<dbReference type="SUPFAM" id="SSF51316">
    <property type="entry name" value="Mss4-like"/>
    <property type="match status" value="1"/>
</dbReference>
<evidence type="ECO:0000256" key="1">
    <source>
        <dbReference type="ARBA" id="ARBA00005495"/>
    </source>
</evidence>
<keyword evidence="7" id="KW-1185">Reference proteome</keyword>
<dbReference type="EMBL" id="JBHMAA010000006">
    <property type="protein sequence ID" value="MFB9947983.1"/>
    <property type="molecule type" value="Genomic_DNA"/>
</dbReference>
<dbReference type="InterPro" id="IPR011057">
    <property type="entry name" value="Mss4-like_sf"/>
</dbReference>
<reference evidence="6 7" key="1">
    <citation type="submission" date="2024-09" db="EMBL/GenBank/DDBJ databases">
        <authorList>
            <person name="Sun Q."/>
            <person name="Mori K."/>
        </authorList>
    </citation>
    <scope>NUCLEOTIDE SEQUENCE [LARGE SCALE GENOMIC DNA]</scope>
    <source>
        <strain evidence="6 7">TBRC 4938</strain>
    </source>
</reference>
<keyword evidence="3" id="KW-0862">Zinc</keyword>
<proteinExistence type="inferred from homology"/>
<evidence type="ECO:0000259" key="5">
    <source>
        <dbReference type="PROSITE" id="PS51891"/>
    </source>
</evidence>
<keyword evidence="4" id="KW-0456">Lyase</keyword>
<comment type="similarity">
    <text evidence="1">Belongs to the Gfa family.</text>
</comment>
<dbReference type="PANTHER" id="PTHR33337">
    <property type="entry name" value="GFA DOMAIN-CONTAINING PROTEIN"/>
    <property type="match status" value="1"/>
</dbReference>
<dbReference type="RefSeq" id="WP_377256533.1">
    <property type="nucleotide sequence ID" value="NZ_JBHMAA010000006.1"/>
</dbReference>
<sequence>MTATQCTCPATAAMAATLANRFMNCLSEAICVGEGAPTSSVVRRIEAWNRVRDPLSRFKANSSLGHVFNFLWIRYTHLVSFAARRAAELAEGIDMTDEGQKAELMDVDGACHCGAITFTARIDPDGVHICHCTDCQALTGSAFRVTAPGPEDAFHLVSGSPSYYTKTGSSGAPRLQAFCGNCGSPIYATSPSGTNRTFGIRVGVIRQRNDIQPRGEIWCGSKLDWLPVFAGDRRDRQ</sequence>
<dbReference type="Gene3D" id="3.90.1590.10">
    <property type="entry name" value="glutathione-dependent formaldehyde- activating enzyme (gfa)"/>
    <property type="match status" value="1"/>
</dbReference>
<comment type="caution">
    <text evidence="6">The sequence shown here is derived from an EMBL/GenBank/DDBJ whole genome shotgun (WGS) entry which is preliminary data.</text>
</comment>
<evidence type="ECO:0000256" key="3">
    <source>
        <dbReference type="ARBA" id="ARBA00022833"/>
    </source>
</evidence>
<protein>
    <submittedName>
        <fullName evidence="6">GFA family protein</fullName>
    </submittedName>
</protein>
<dbReference type="PROSITE" id="PS51891">
    <property type="entry name" value="CENP_V_GFA"/>
    <property type="match status" value="1"/>
</dbReference>
<evidence type="ECO:0000256" key="2">
    <source>
        <dbReference type="ARBA" id="ARBA00022723"/>
    </source>
</evidence>
<dbReference type="InterPro" id="IPR006913">
    <property type="entry name" value="CENP-V/GFA"/>
</dbReference>
<dbReference type="PANTHER" id="PTHR33337:SF40">
    <property type="entry name" value="CENP-V_GFA DOMAIN-CONTAINING PROTEIN-RELATED"/>
    <property type="match status" value="1"/>
</dbReference>
<dbReference type="Proteomes" id="UP001589692">
    <property type="component" value="Unassembled WGS sequence"/>
</dbReference>
<evidence type="ECO:0000313" key="7">
    <source>
        <dbReference type="Proteomes" id="UP001589692"/>
    </source>
</evidence>
<keyword evidence="2" id="KW-0479">Metal-binding</keyword>
<feature type="domain" description="CENP-V/GFA" evidence="5">
    <location>
        <begin position="107"/>
        <end position="215"/>
    </location>
</feature>
<accession>A0ABV6AE57</accession>